<evidence type="ECO:0000259" key="2">
    <source>
        <dbReference type="Pfam" id="PF01494"/>
    </source>
</evidence>
<dbReference type="InterPro" id="IPR051704">
    <property type="entry name" value="FAD_aromatic-hydroxylase"/>
</dbReference>
<evidence type="ECO:0000313" key="3">
    <source>
        <dbReference type="EMBL" id="MBB4965856.1"/>
    </source>
</evidence>
<comment type="caution">
    <text evidence="3">The sequence shown here is derived from an EMBL/GenBank/DDBJ whole genome shotgun (WGS) entry which is preliminary data.</text>
</comment>
<dbReference type="PANTHER" id="PTHR46865">
    <property type="entry name" value="OXIDOREDUCTASE-RELATED"/>
    <property type="match status" value="1"/>
</dbReference>
<dbReference type="InterPro" id="IPR036188">
    <property type="entry name" value="FAD/NAD-bd_sf"/>
</dbReference>
<proteinExistence type="predicted"/>
<dbReference type="InterPro" id="IPR002938">
    <property type="entry name" value="FAD-bd"/>
</dbReference>
<dbReference type="PANTHER" id="PTHR46865:SF2">
    <property type="entry name" value="MONOOXYGENASE"/>
    <property type="match status" value="1"/>
</dbReference>
<dbReference type="RefSeq" id="WP_184669563.1">
    <property type="nucleotide sequence ID" value="NZ_BAABAI010000038.1"/>
</dbReference>
<evidence type="ECO:0000313" key="4">
    <source>
        <dbReference type="Proteomes" id="UP000542674"/>
    </source>
</evidence>
<reference evidence="3 4" key="1">
    <citation type="submission" date="2020-08" db="EMBL/GenBank/DDBJ databases">
        <title>Sequencing the genomes of 1000 actinobacteria strains.</title>
        <authorList>
            <person name="Klenk H.-P."/>
        </authorList>
    </citation>
    <scope>NUCLEOTIDE SEQUENCE [LARGE SCALE GENOMIC DNA]</scope>
    <source>
        <strain evidence="3 4">DSM 45084</strain>
    </source>
</reference>
<dbReference type="SUPFAM" id="SSF51905">
    <property type="entry name" value="FAD/NAD(P)-binding domain"/>
    <property type="match status" value="1"/>
</dbReference>
<dbReference type="PRINTS" id="PR00420">
    <property type="entry name" value="RNGMNOXGNASE"/>
</dbReference>
<feature type="domain" description="FAD-binding" evidence="2">
    <location>
        <begin position="4"/>
        <end position="310"/>
    </location>
</feature>
<dbReference type="Pfam" id="PF01494">
    <property type="entry name" value="FAD_binding_3"/>
    <property type="match status" value="1"/>
</dbReference>
<keyword evidence="4" id="KW-1185">Reference proteome</keyword>
<dbReference type="Gene3D" id="3.50.50.60">
    <property type="entry name" value="FAD/NAD(P)-binding domain"/>
    <property type="match status" value="1"/>
</dbReference>
<dbReference type="EMBL" id="JACHJS010000001">
    <property type="protein sequence ID" value="MBB4965856.1"/>
    <property type="molecule type" value="Genomic_DNA"/>
</dbReference>
<protein>
    <submittedName>
        <fullName evidence="3">2-polyprenyl-6-methoxyphenol hydroxylase-like FAD-dependent oxidoreductase</fullName>
    </submittedName>
</protein>
<feature type="region of interest" description="Disordered" evidence="1">
    <location>
        <begin position="340"/>
        <end position="362"/>
    </location>
</feature>
<evidence type="ECO:0000256" key="1">
    <source>
        <dbReference type="SAM" id="MobiDB-lite"/>
    </source>
</evidence>
<organism evidence="3 4">
    <name type="scientific">Saccharothrix violaceirubra</name>
    <dbReference type="NCBI Taxonomy" id="413306"/>
    <lineage>
        <taxon>Bacteria</taxon>
        <taxon>Bacillati</taxon>
        <taxon>Actinomycetota</taxon>
        <taxon>Actinomycetes</taxon>
        <taxon>Pseudonocardiales</taxon>
        <taxon>Pseudonocardiaceae</taxon>
        <taxon>Saccharothrix</taxon>
    </lineage>
</organism>
<dbReference type="Proteomes" id="UP000542674">
    <property type="component" value="Unassembled WGS sequence"/>
</dbReference>
<sequence>MNSTVLVVGAGIAGLTLAAALHRRGHTPVVVERAPGPRPGGQALDVRGPALDVLDRLGLLAGARAARTRMRGMSMHDAAGTELWRSTEMTYSAGMLDSADIEVPRDDLTTLLHDLVRDDVEIVFGDTPVAIAPDGEVTFAGGTRRTFDLVVGADGLRSAVRRLVFGADEEFVRHLGAQVAVFGADNFLELADWQTWTQDEAGTWCAYPVHGNARLRITVGVPTSADERREPDQWRAHLSERLAHLAGDTPRVLEAMRAAPDFYSAAMAQVVMDRWHDGRVVLLGDAAHCPSPLSGQGTSLALVGAHVLAEEFDRDPAHAPAAYEARMRPFVAVNQALATENPGQGASPESLERAKNAFSLTA</sequence>
<accession>A0A7W7T3J4</accession>
<dbReference type="AlphaFoldDB" id="A0A7W7T3J4"/>
<gene>
    <name evidence="3" type="ORF">F4559_003215</name>
</gene>
<dbReference type="Gene3D" id="3.30.9.10">
    <property type="entry name" value="D-Amino Acid Oxidase, subunit A, domain 2"/>
    <property type="match status" value="1"/>
</dbReference>
<name>A0A7W7T3J4_9PSEU</name>
<dbReference type="GO" id="GO:0071949">
    <property type="term" value="F:FAD binding"/>
    <property type="evidence" value="ECO:0007669"/>
    <property type="project" value="InterPro"/>
</dbReference>